<name>A0ABW8A2T3_9ACTN</name>
<protein>
    <submittedName>
        <fullName evidence="9">FtsX-like permease family protein</fullName>
    </submittedName>
</protein>
<keyword evidence="5 7" id="KW-0472">Membrane</keyword>
<accession>A0ABW8A2T3</accession>
<feature type="transmembrane region" description="Helical" evidence="7">
    <location>
        <begin position="533"/>
        <end position="560"/>
    </location>
</feature>
<dbReference type="PANTHER" id="PTHR30572:SF4">
    <property type="entry name" value="ABC TRANSPORTER PERMEASE YTRF"/>
    <property type="match status" value="1"/>
</dbReference>
<dbReference type="Pfam" id="PF02687">
    <property type="entry name" value="FtsX"/>
    <property type="match status" value="2"/>
</dbReference>
<evidence type="ECO:0000256" key="7">
    <source>
        <dbReference type="SAM" id="Phobius"/>
    </source>
</evidence>
<keyword evidence="4 7" id="KW-1133">Transmembrane helix</keyword>
<feature type="transmembrane region" description="Helical" evidence="7">
    <location>
        <begin position="628"/>
        <end position="651"/>
    </location>
</feature>
<feature type="transmembrane region" description="Helical" evidence="7">
    <location>
        <begin position="228"/>
        <end position="247"/>
    </location>
</feature>
<feature type="transmembrane region" description="Helical" evidence="7">
    <location>
        <begin position="137"/>
        <end position="159"/>
    </location>
</feature>
<feature type="transmembrane region" description="Helical" evidence="7">
    <location>
        <begin position="39"/>
        <end position="62"/>
    </location>
</feature>
<comment type="subcellular location">
    <subcellularLocation>
        <location evidence="1">Cell membrane</location>
        <topology evidence="1">Multi-pass membrane protein</topology>
    </subcellularLocation>
</comment>
<feature type="transmembrane region" description="Helical" evidence="7">
    <location>
        <begin position="179"/>
        <end position="200"/>
    </location>
</feature>
<comment type="similarity">
    <text evidence="6">Belongs to the ABC-4 integral membrane protein family.</text>
</comment>
<evidence type="ECO:0000256" key="5">
    <source>
        <dbReference type="ARBA" id="ARBA00023136"/>
    </source>
</evidence>
<dbReference type="RefSeq" id="WP_397020514.1">
    <property type="nucleotide sequence ID" value="NZ_JBITMB010000003.1"/>
</dbReference>
<dbReference type="Proteomes" id="UP001612928">
    <property type="component" value="Unassembled WGS sequence"/>
</dbReference>
<gene>
    <name evidence="9" type="ORF">ACIBP5_12305</name>
</gene>
<keyword evidence="10" id="KW-1185">Reference proteome</keyword>
<dbReference type="PANTHER" id="PTHR30572">
    <property type="entry name" value="MEMBRANE COMPONENT OF TRANSPORTER-RELATED"/>
    <property type="match status" value="1"/>
</dbReference>
<evidence type="ECO:0000313" key="9">
    <source>
        <dbReference type="EMBL" id="MFI7440728.1"/>
    </source>
</evidence>
<reference evidence="9 10" key="1">
    <citation type="submission" date="2024-10" db="EMBL/GenBank/DDBJ databases">
        <title>The Natural Products Discovery Center: Release of the First 8490 Sequenced Strains for Exploring Actinobacteria Biosynthetic Diversity.</title>
        <authorList>
            <person name="Kalkreuter E."/>
            <person name="Kautsar S.A."/>
            <person name="Yang D."/>
            <person name="Bader C.D."/>
            <person name="Teijaro C.N."/>
            <person name="Fluegel L."/>
            <person name="Davis C.M."/>
            <person name="Simpson J.R."/>
            <person name="Lauterbach L."/>
            <person name="Steele A.D."/>
            <person name="Gui C."/>
            <person name="Meng S."/>
            <person name="Li G."/>
            <person name="Viehrig K."/>
            <person name="Ye F."/>
            <person name="Su P."/>
            <person name="Kiefer A.F."/>
            <person name="Nichols A."/>
            <person name="Cepeda A.J."/>
            <person name="Yan W."/>
            <person name="Fan B."/>
            <person name="Jiang Y."/>
            <person name="Adhikari A."/>
            <person name="Zheng C.-J."/>
            <person name="Schuster L."/>
            <person name="Cowan T.M."/>
            <person name="Smanski M.J."/>
            <person name="Chevrette M.G."/>
            <person name="De Carvalho L.P.S."/>
            <person name="Shen B."/>
        </authorList>
    </citation>
    <scope>NUCLEOTIDE SEQUENCE [LARGE SCALE GENOMIC DNA]</scope>
    <source>
        <strain evidence="9 10">NPDC049503</strain>
    </source>
</reference>
<evidence type="ECO:0000256" key="1">
    <source>
        <dbReference type="ARBA" id="ARBA00004651"/>
    </source>
</evidence>
<evidence type="ECO:0000313" key="10">
    <source>
        <dbReference type="Proteomes" id="UP001612928"/>
    </source>
</evidence>
<feature type="transmembrane region" description="Helical" evidence="7">
    <location>
        <begin position="82"/>
        <end position="109"/>
    </location>
</feature>
<evidence type="ECO:0000256" key="2">
    <source>
        <dbReference type="ARBA" id="ARBA00022475"/>
    </source>
</evidence>
<evidence type="ECO:0000256" key="4">
    <source>
        <dbReference type="ARBA" id="ARBA00022989"/>
    </source>
</evidence>
<sequence>MKATSTAAAIRELPVERGVRLRTLFTVAWLTLRSRTSGFAGAVVALTLGVAFAGAATSMLASGAALPPHTPASVREAVAESGALLVMLAVIGVFVTVFVVSGTFAFIVAQRRKELAVLRTVGAAPHQVRGMVMAETALAALVASTLGVLLAPVFTSAVARLLRWQGLLPEEFAPSVSGGALAGCFVSGVAVGLVATITAARRAGSVRPVEAMRAASLADQPIGKGRRLGGLAALACGAGMPALVPIAPPDGRAPLTMFVSMPLVLGFALLSPALTAWVGALVTTPLARWTSATGELARENVRMAPRRTAATAGPVLITVGLAGSLLGGTTLLGEAMAADSRQVWRSHLVVSGPGAAEAAGSLRDLPGVAAAVPVASGDVEVLTNRTVRTVSAMGVDPDGVSRVMNLARVEGDLGALRSGAVAADRGQAETFGWRLGERVELKLPDGTRARPPLVAVFDGSPLGGGVLVSRDLLAGGARWTAVHVTLESGQPVTRARVDAVRTGIGERHPALRTDRTEEIMAVMSGARQEGMRIGAIALAGFAVAYTLVAVANTSALSFGARSEEFARLLLLGARRAQVLRMALWEALCVAAAGVLLGVAVTGVAVLGLRSVLGGLGLEAPTAFPWTEVGTVAGACVLVVLVSALVPTGLMLRRATSMPA</sequence>
<evidence type="ECO:0000256" key="6">
    <source>
        <dbReference type="ARBA" id="ARBA00038076"/>
    </source>
</evidence>
<organism evidence="9 10">
    <name type="scientific">Nonomuraea indica</name>
    <dbReference type="NCBI Taxonomy" id="1581193"/>
    <lineage>
        <taxon>Bacteria</taxon>
        <taxon>Bacillati</taxon>
        <taxon>Actinomycetota</taxon>
        <taxon>Actinomycetes</taxon>
        <taxon>Streptosporangiales</taxon>
        <taxon>Streptosporangiaceae</taxon>
        <taxon>Nonomuraea</taxon>
    </lineage>
</organism>
<feature type="domain" description="ABC3 transporter permease C-terminal" evidence="8">
    <location>
        <begin position="537"/>
        <end position="652"/>
    </location>
</feature>
<dbReference type="InterPro" id="IPR003838">
    <property type="entry name" value="ABC3_permease_C"/>
</dbReference>
<feature type="transmembrane region" description="Helical" evidence="7">
    <location>
        <begin position="308"/>
        <end position="332"/>
    </location>
</feature>
<feature type="transmembrane region" description="Helical" evidence="7">
    <location>
        <begin position="581"/>
        <end position="608"/>
    </location>
</feature>
<dbReference type="EMBL" id="JBITMB010000003">
    <property type="protein sequence ID" value="MFI7440728.1"/>
    <property type="molecule type" value="Genomic_DNA"/>
</dbReference>
<proteinExistence type="inferred from homology"/>
<dbReference type="InterPro" id="IPR050250">
    <property type="entry name" value="Macrolide_Exporter_MacB"/>
</dbReference>
<comment type="caution">
    <text evidence="9">The sequence shown here is derived from an EMBL/GenBank/DDBJ whole genome shotgun (WGS) entry which is preliminary data.</text>
</comment>
<feature type="transmembrane region" description="Helical" evidence="7">
    <location>
        <begin position="259"/>
        <end position="287"/>
    </location>
</feature>
<keyword evidence="3 7" id="KW-0812">Transmembrane</keyword>
<keyword evidence="2" id="KW-1003">Cell membrane</keyword>
<feature type="domain" description="ABC3 transporter permease C-terminal" evidence="8">
    <location>
        <begin position="87"/>
        <end position="204"/>
    </location>
</feature>
<evidence type="ECO:0000256" key="3">
    <source>
        <dbReference type="ARBA" id="ARBA00022692"/>
    </source>
</evidence>
<evidence type="ECO:0000259" key="8">
    <source>
        <dbReference type="Pfam" id="PF02687"/>
    </source>
</evidence>